<dbReference type="AlphaFoldDB" id="A0A1F7VEA0"/>
<sequence>MYTSPFVRIGESVTQGQVIGLNGETGWADGEHIHWGYYDLSTNESVNHGTVDGQTLVKGGDLVSHNTFVFDQVFTASGGQSAFGQTIELSEYGWWETWASENYSNVYLTHPHTAVEGGTRWHPHILYDAMRGARSAALLYGGFYDYWEANGGPNAWFACPLDSEYQKITGFKYQDFQGGYFIWTGSSVTAHPYPETYGPGAFDYTTQANEQGLLLERVSTVNNLEIGWSPTASYLFVEAYKLHGQSVNVGYPYAGAYGSSPAYVHPWIIPGSNPTNFYWAQNYHNGAYGDCIIMYDPDNWGKVYNGAHEQGKNEAYLIKTGFWLYYRDHNGITTLGCPISEEYLASGITRQDFQLGYLTWEGGAAVYHQWEGIALGSGYVAIASTPSGASVKINNVEPYPGATTPTQIIAETPSTVHISLTLEGASTSGDVGIVSGQITETSFTMPDPPPSPLTAPHNLWSPSSGYNYVNLEWQDDFNTPWNTSYRVYRNSTLVGSTSAGPDFRHFEDYSGIQSNTTYTYYVTAYQNGNESGPSNQIQVITGAQPTNFPKTLNAYNDFEHGWGYKVPGEDAWVMQDANRAIFTLNEISIPQAGTVRIDVEAKRDPSIGQVVKLETWLAGPISSPQVVTSTNWSVYTFYCKQNPWTGDLYLKIANDSEPNMGTYLAVRNATLSYTDPPPYTVTPESHDFGVTDSTVLVAIVPETNGWLNPSLSVSSSRITYTSLYWTTDSISVRVTLHRSAMSPGSYTDTLTISPNVSTVKKVILTSSVPYPPELEVSPASITIADNDTLGFFSISNGGGQTLTWQCSSSYVAVTPDPTSGEESALIEVDIDRSQRQTGTYIDTVAVSGNGGTQDVLVHYTVPISNLLTNGGFESDWASWTVTNAYDKAIRTSGAKEGSKYAEINAWNRSNVTLTQSGFTVTGGTVYTLSLWAVNTFTRRTITVSLVNTSTGATLASRVITITWDWAQYKALLHE</sequence>
<dbReference type="InterPro" id="IPR011055">
    <property type="entry name" value="Dup_hybrid_motif"/>
</dbReference>
<dbReference type="SUPFAM" id="SSF49785">
    <property type="entry name" value="Galactose-binding domain-like"/>
    <property type="match status" value="1"/>
</dbReference>
<evidence type="ECO:0000313" key="1">
    <source>
        <dbReference type="EMBL" id="OGL88872.1"/>
    </source>
</evidence>
<accession>A0A1F7VEA0</accession>
<dbReference type="EMBL" id="MGER01000007">
    <property type="protein sequence ID" value="OGL88872.1"/>
    <property type="molecule type" value="Genomic_DNA"/>
</dbReference>
<protein>
    <recommendedName>
        <fullName evidence="3">Fibronectin type-III domain-containing protein</fullName>
    </recommendedName>
</protein>
<dbReference type="SUPFAM" id="SSF49265">
    <property type="entry name" value="Fibronectin type III"/>
    <property type="match status" value="1"/>
</dbReference>
<organism evidence="1 2">
    <name type="scientific">Candidatus Uhrbacteria bacterium RIFCSPLOWO2_02_FULL_49_11</name>
    <dbReference type="NCBI Taxonomy" id="1802409"/>
    <lineage>
        <taxon>Bacteria</taxon>
        <taxon>Candidatus Uhriibacteriota</taxon>
    </lineage>
</organism>
<dbReference type="Proteomes" id="UP000178264">
    <property type="component" value="Unassembled WGS sequence"/>
</dbReference>
<dbReference type="SUPFAM" id="SSF51261">
    <property type="entry name" value="Duplicated hybrid motif"/>
    <property type="match status" value="1"/>
</dbReference>
<dbReference type="Gene3D" id="2.70.70.10">
    <property type="entry name" value="Glucose Permease (Domain IIA)"/>
    <property type="match status" value="1"/>
</dbReference>
<dbReference type="InterPro" id="IPR013783">
    <property type="entry name" value="Ig-like_fold"/>
</dbReference>
<proteinExistence type="predicted"/>
<evidence type="ECO:0008006" key="3">
    <source>
        <dbReference type="Google" id="ProtNLM"/>
    </source>
</evidence>
<name>A0A1F7VEA0_9BACT</name>
<gene>
    <name evidence="1" type="ORF">A3I42_01105</name>
</gene>
<dbReference type="Gene3D" id="2.60.40.10">
    <property type="entry name" value="Immunoglobulins"/>
    <property type="match status" value="1"/>
</dbReference>
<dbReference type="InterPro" id="IPR036116">
    <property type="entry name" value="FN3_sf"/>
</dbReference>
<dbReference type="InterPro" id="IPR008979">
    <property type="entry name" value="Galactose-bd-like_sf"/>
</dbReference>
<comment type="caution">
    <text evidence="1">The sequence shown here is derived from an EMBL/GenBank/DDBJ whole genome shotgun (WGS) entry which is preliminary data.</text>
</comment>
<dbReference type="Gene3D" id="2.60.120.260">
    <property type="entry name" value="Galactose-binding domain-like"/>
    <property type="match status" value="1"/>
</dbReference>
<evidence type="ECO:0000313" key="2">
    <source>
        <dbReference type="Proteomes" id="UP000178264"/>
    </source>
</evidence>
<reference evidence="1 2" key="1">
    <citation type="journal article" date="2016" name="Nat. Commun.">
        <title>Thousands of microbial genomes shed light on interconnected biogeochemical processes in an aquifer system.</title>
        <authorList>
            <person name="Anantharaman K."/>
            <person name="Brown C.T."/>
            <person name="Hug L.A."/>
            <person name="Sharon I."/>
            <person name="Castelle C.J."/>
            <person name="Probst A.J."/>
            <person name="Thomas B.C."/>
            <person name="Singh A."/>
            <person name="Wilkins M.J."/>
            <person name="Karaoz U."/>
            <person name="Brodie E.L."/>
            <person name="Williams K.H."/>
            <person name="Hubbard S.S."/>
            <person name="Banfield J.F."/>
        </authorList>
    </citation>
    <scope>NUCLEOTIDE SEQUENCE [LARGE SCALE GENOMIC DNA]</scope>
</reference>